<evidence type="ECO:0000313" key="9">
    <source>
        <dbReference type="EMBL" id="RQN23589.1"/>
    </source>
</evidence>
<organism evidence="9 10">
    <name type="scientific">Clostridium perfringens</name>
    <dbReference type="NCBI Taxonomy" id="1502"/>
    <lineage>
        <taxon>Bacteria</taxon>
        <taxon>Bacillati</taxon>
        <taxon>Bacillota</taxon>
        <taxon>Clostridia</taxon>
        <taxon>Eubacteriales</taxon>
        <taxon>Clostridiaceae</taxon>
        <taxon>Clostridium</taxon>
    </lineage>
</organism>
<dbReference type="PANTHER" id="PTHR32309:SF13">
    <property type="entry name" value="FERRIC ENTEROBACTIN TRANSPORT PROTEIN FEPE"/>
    <property type="match status" value="1"/>
</dbReference>
<keyword evidence="5 7" id="KW-1133">Transmembrane helix</keyword>
<feature type="transmembrane region" description="Helical" evidence="7">
    <location>
        <begin position="172"/>
        <end position="191"/>
    </location>
</feature>
<dbReference type="GO" id="GO:0004713">
    <property type="term" value="F:protein tyrosine kinase activity"/>
    <property type="evidence" value="ECO:0007669"/>
    <property type="project" value="TreeGrafter"/>
</dbReference>
<evidence type="ECO:0000256" key="1">
    <source>
        <dbReference type="ARBA" id="ARBA00004651"/>
    </source>
</evidence>
<proteinExistence type="inferred from homology"/>
<keyword evidence="4 7" id="KW-0812">Transmembrane</keyword>
<protein>
    <submittedName>
        <fullName evidence="9">Capsular biosynthesis protein</fullName>
    </submittedName>
</protein>
<gene>
    <name evidence="9" type="ORF">EHZ11_13260</name>
</gene>
<reference evidence="9 10" key="1">
    <citation type="submission" date="2018-11" db="EMBL/GenBank/DDBJ databases">
        <title>Draft genome sequences of potential pathogenic Clostridium perfringens from environmental surface water in the North West Province, South Africa.</title>
        <authorList>
            <person name="Fourie J.C.J."/>
            <person name="Sanko T.J."/>
            <person name="Bezuidenhout C."/>
            <person name="Mienie C."/>
            <person name="Adeleke R."/>
        </authorList>
    </citation>
    <scope>NUCLEOTIDE SEQUENCE [LARGE SCALE GENOMIC DNA]</scope>
    <source>
        <strain evidence="9 10">SC4-C13</strain>
    </source>
</reference>
<feature type="transmembrane region" description="Helical" evidence="7">
    <location>
        <begin position="20"/>
        <end position="38"/>
    </location>
</feature>
<comment type="caution">
    <text evidence="9">The sequence shown here is derived from an EMBL/GenBank/DDBJ whole genome shotgun (WGS) entry which is preliminary data.</text>
</comment>
<comment type="subcellular location">
    <subcellularLocation>
        <location evidence="1">Cell membrane</location>
        <topology evidence="1">Multi-pass membrane protein</topology>
    </subcellularLocation>
</comment>
<evidence type="ECO:0000256" key="3">
    <source>
        <dbReference type="ARBA" id="ARBA00022475"/>
    </source>
</evidence>
<dbReference type="GO" id="GO:0005886">
    <property type="term" value="C:plasma membrane"/>
    <property type="evidence" value="ECO:0007669"/>
    <property type="project" value="UniProtKB-SubCell"/>
</dbReference>
<name>A0AAE8K6I1_CLOPF</name>
<evidence type="ECO:0000256" key="5">
    <source>
        <dbReference type="ARBA" id="ARBA00022989"/>
    </source>
</evidence>
<keyword evidence="3" id="KW-1003">Cell membrane</keyword>
<evidence type="ECO:0000259" key="8">
    <source>
        <dbReference type="Pfam" id="PF02706"/>
    </source>
</evidence>
<evidence type="ECO:0000313" key="10">
    <source>
        <dbReference type="Proteomes" id="UP000273641"/>
    </source>
</evidence>
<evidence type="ECO:0000256" key="7">
    <source>
        <dbReference type="SAM" id="Phobius"/>
    </source>
</evidence>
<dbReference type="RefSeq" id="WP_011009828.1">
    <property type="nucleotide sequence ID" value="NZ_CATNWM010000003.1"/>
</dbReference>
<dbReference type="InterPro" id="IPR003856">
    <property type="entry name" value="LPS_length_determ_N"/>
</dbReference>
<dbReference type="InterPro" id="IPR050445">
    <property type="entry name" value="Bact_polysacc_biosynth/exp"/>
</dbReference>
<dbReference type="EMBL" id="RQNR01000007">
    <property type="protein sequence ID" value="RQN23589.1"/>
    <property type="molecule type" value="Genomic_DNA"/>
</dbReference>
<evidence type="ECO:0000256" key="4">
    <source>
        <dbReference type="ARBA" id="ARBA00022692"/>
    </source>
</evidence>
<dbReference type="AlphaFoldDB" id="A0AAE8K6I1"/>
<accession>A0AAE8K6I1</accession>
<comment type="similarity">
    <text evidence="2">Belongs to the CpsC/CapA family.</text>
</comment>
<feature type="domain" description="Polysaccharide chain length determinant N-terminal" evidence="8">
    <location>
        <begin position="5"/>
        <end position="92"/>
    </location>
</feature>
<dbReference type="PANTHER" id="PTHR32309">
    <property type="entry name" value="TYROSINE-PROTEIN KINASE"/>
    <property type="match status" value="1"/>
</dbReference>
<dbReference type="Proteomes" id="UP000273641">
    <property type="component" value="Unassembled WGS sequence"/>
</dbReference>
<sequence length="220" mass="25104">MEEKTLDIQEILYALKKRYKLIIIIMLLPILFSAYKAYKMKPSYQSRVKFFIGKEGIKGTYSVGELEEYKKMIGAYVEIFNNEDVVSKLLKKANIDLPTNYVRSGLSFIPGNGSIPTLEISYRSYNKEEVDQIIKVMTDEFESIVGEYIVNSNIEILDYPKSRTIMPNKKKVILVGVIAGLVIALGVIFILDYLDNSIKNKKELEKILPIPVIGEIPIHD</sequence>
<keyword evidence="6 7" id="KW-0472">Membrane</keyword>
<dbReference type="Pfam" id="PF02706">
    <property type="entry name" value="Wzz"/>
    <property type="match status" value="1"/>
</dbReference>
<evidence type="ECO:0000256" key="2">
    <source>
        <dbReference type="ARBA" id="ARBA00006683"/>
    </source>
</evidence>
<evidence type="ECO:0000256" key="6">
    <source>
        <dbReference type="ARBA" id="ARBA00023136"/>
    </source>
</evidence>